<feature type="binding site" evidence="14">
    <location>
        <position position="106"/>
    </location>
    <ligand>
        <name>sn-glycerol 3-phosphate</name>
        <dbReference type="ChEBI" id="CHEBI:57597"/>
    </ligand>
</feature>
<feature type="binding site" evidence="14">
    <location>
        <position position="242"/>
    </location>
    <ligand>
        <name>sn-glycerol 3-phosphate</name>
        <dbReference type="ChEBI" id="CHEBI:57597"/>
    </ligand>
</feature>
<comment type="pathway">
    <text evidence="14">Membrane lipid metabolism; glycerophospholipid metabolism.</text>
</comment>
<proteinExistence type="inferred from homology"/>
<keyword evidence="4 14" id="KW-0521">NADP</keyword>
<evidence type="ECO:0000256" key="18">
    <source>
        <dbReference type="RuleBase" id="RU000437"/>
    </source>
</evidence>
<feature type="binding site" evidence="17">
    <location>
        <position position="138"/>
    </location>
    <ligand>
        <name>NAD(+)</name>
        <dbReference type="ChEBI" id="CHEBI:57540"/>
    </ligand>
</feature>
<dbReference type="PANTHER" id="PTHR11728">
    <property type="entry name" value="GLYCEROL-3-PHOSPHATE DEHYDROGENASE"/>
    <property type="match status" value="1"/>
</dbReference>
<dbReference type="GO" id="GO:0141152">
    <property type="term" value="F:glycerol-3-phosphate dehydrogenase (NAD+) activity"/>
    <property type="evidence" value="ECO:0007669"/>
    <property type="project" value="RHEA"/>
</dbReference>
<evidence type="ECO:0000256" key="17">
    <source>
        <dbReference type="PIRSR" id="PIRSR000114-3"/>
    </source>
</evidence>
<dbReference type="InterPro" id="IPR011128">
    <property type="entry name" value="G3P_DH_NAD-dep_N"/>
</dbReference>
<keyword evidence="9 14" id="KW-1208">Phospholipid metabolism</keyword>
<feature type="domain" description="Glycerol-3-phosphate dehydrogenase NAD-dependent N-terminal" evidence="19">
    <location>
        <begin position="5"/>
        <end position="156"/>
    </location>
</feature>
<dbReference type="NCBIfam" id="NF000942">
    <property type="entry name" value="PRK00094.1-4"/>
    <property type="match status" value="1"/>
</dbReference>
<dbReference type="AlphaFoldDB" id="A0A4D7C8I4"/>
<gene>
    <name evidence="14" type="primary">gpsA</name>
    <name evidence="21" type="ORF">E6W36_03080</name>
</gene>
<dbReference type="PIRSF" id="PIRSF000114">
    <property type="entry name" value="Glycerol-3-P_dh"/>
    <property type="match status" value="1"/>
</dbReference>
<dbReference type="GO" id="GO:0141153">
    <property type="term" value="F:glycerol-3-phosphate dehydrogenase (NADP+) activity"/>
    <property type="evidence" value="ECO:0007669"/>
    <property type="project" value="RHEA"/>
</dbReference>
<comment type="function">
    <text evidence="14">Catalyzes the reduction of the glycolytic intermediate dihydroxyacetone phosphate (DHAP) to sn-glycerol 3-phosphate (G3P), the key precursor for phospholipid synthesis.</text>
</comment>
<evidence type="ECO:0000256" key="11">
    <source>
        <dbReference type="ARBA" id="ARBA00066687"/>
    </source>
</evidence>
<evidence type="ECO:0000256" key="5">
    <source>
        <dbReference type="ARBA" id="ARBA00023002"/>
    </source>
</evidence>
<keyword evidence="6 14" id="KW-0520">NAD</keyword>
<dbReference type="GO" id="GO:0046167">
    <property type="term" value="P:glycerol-3-phosphate biosynthetic process"/>
    <property type="evidence" value="ECO:0007669"/>
    <property type="project" value="UniProtKB-UniRule"/>
</dbReference>
<dbReference type="NCBIfam" id="NF000940">
    <property type="entry name" value="PRK00094.1-2"/>
    <property type="match status" value="1"/>
</dbReference>
<feature type="binding site" evidence="14">
    <location>
        <position position="106"/>
    </location>
    <ligand>
        <name>NADPH</name>
        <dbReference type="ChEBI" id="CHEBI:57783"/>
    </ligand>
</feature>
<dbReference type="SUPFAM" id="SSF48179">
    <property type="entry name" value="6-phosphogluconate dehydrogenase C-terminal domain-like"/>
    <property type="match status" value="1"/>
</dbReference>
<dbReference type="FunFam" id="3.40.50.720:FF:000019">
    <property type="entry name" value="Glycerol-3-phosphate dehydrogenase [NAD(P)+]"/>
    <property type="match status" value="1"/>
</dbReference>
<evidence type="ECO:0000259" key="19">
    <source>
        <dbReference type="Pfam" id="PF01210"/>
    </source>
</evidence>
<feature type="binding site" evidence="14">
    <location>
        <position position="136"/>
    </location>
    <ligand>
        <name>sn-glycerol 3-phosphate</name>
        <dbReference type="ChEBI" id="CHEBI:57597"/>
    </ligand>
</feature>
<comment type="caution">
    <text evidence="14">Lacks conserved residue(s) required for the propagation of feature annotation.</text>
</comment>
<dbReference type="GO" id="GO:0008654">
    <property type="term" value="P:phospholipid biosynthetic process"/>
    <property type="evidence" value="ECO:0007669"/>
    <property type="project" value="UniProtKB-KW"/>
</dbReference>
<dbReference type="Gene3D" id="1.10.1040.10">
    <property type="entry name" value="N-(1-d-carboxylethyl)-l-norvaline Dehydrogenase, domain 2"/>
    <property type="match status" value="1"/>
</dbReference>
<dbReference type="PANTHER" id="PTHR11728:SF1">
    <property type="entry name" value="GLYCEROL-3-PHOSPHATE DEHYDROGENASE [NAD(+)] 2, CHLOROPLASTIC"/>
    <property type="match status" value="1"/>
</dbReference>
<evidence type="ECO:0000256" key="4">
    <source>
        <dbReference type="ARBA" id="ARBA00022857"/>
    </source>
</evidence>
<dbReference type="EC" id="1.1.1.94" evidence="11 14"/>
<dbReference type="Gene3D" id="3.40.50.720">
    <property type="entry name" value="NAD(P)-binding Rossmann-like Domain"/>
    <property type="match status" value="1"/>
</dbReference>
<evidence type="ECO:0000313" key="21">
    <source>
        <dbReference type="EMBL" id="QCI78947.1"/>
    </source>
</evidence>
<evidence type="ECO:0000256" key="14">
    <source>
        <dbReference type="HAMAP-Rule" id="MF_00394"/>
    </source>
</evidence>
<feature type="binding site" evidence="17">
    <location>
        <begin position="9"/>
        <end position="14"/>
    </location>
    <ligand>
        <name>NAD(+)</name>
        <dbReference type="ChEBI" id="CHEBI:57540"/>
    </ligand>
</feature>
<evidence type="ECO:0000256" key="12">
    <source>
        <dbReference type="ARBA" id="ARBA00069372"/>
    </source>
</evidence>
<keyword evidence="5 14" id="KW-0560">Oxidoreductase</keyword>
<feature type="binding site" evidence="14">
    <location>
        <position position="253"/>
    </location>
    <ligand>
        <name>NADPH</name>
        <dbReference type="ChEBI" id="CHEBI:57783"/>
    </ligand>
</feature>
<dbReference type="GO" id="GO:0051287">
    <property type="term" value="F:NAD binding"/>
    <property type="evidence" value="ECO:0007669"/>
    <property type="project" value="InterPro"/>
</dbReference>
<feature type="binding site" evidence="14">
    <location>
        <position position="253"/>
    </location>
    <ligand>
        <name>sn-glycerol 3-phosphate</name>
        <dbReference type="ChEBI" id="CHEBI:57597"/>
    </ligand>
</feature>
<dbReference type="InterPro" id="IPR013328">
    <property type="entry name" value="6PGD_dom2"/>
</dbReference>
<evidence type="ECO:0000313" key="22">
    <source>
        <dbReference type="Proteomes" id="UP000298714"/>
    </source>
</evidence>
<comment type="subcellular location">
    <subcellularLocation>
        <location evidence="14">Cytoplasm</location>
    </subcellularLocation>
</comment>
<accession>A0A4D7C8I4</accession>
<dbReference type="Proteomes" id="UP000298714">
    <property type="component" value="Chromosome"/>
</dbReference>
<feature type="binding site" evidence="14">
    <location>
        <position position="134"/>
    </location>
    <ligand>
        <name>sn-glycerol 3-phosphate</name>
        <dbReference type="ChEBI" id="CHEBI:57597"/>
    </ligand>
</feature>
<feature type="binding site" evidence="14">
    <location>
        <position position="50"/>
    </location>
    <ligand>
        <name>NADPH</name>
        <dbReference type="ChEBI" id="CHEBI:57783"/>
    </ligand>
</feature>
<keyword evidence="22" id="KW-1185">Reference proteome</keyword>
<dbReference type="UniPathway" id="UPA00940"/>
<feature type="binding site" evidence="16">
    <location>
        <begin position="253"/>
        <end position="254"/>
    </location>
    <ligand>
        <name>substrate</name>
    </ligand>
</feature>
<feature type="binding site" evidence="14">
    <location>
        <position position="252"/>
    </location>
    <ligand>
        <name>sn-glycerol 3-phosphate</name>
        <dbReference type="ChEBI" id="CHEBI:57597"/>
    </ligand>
</feature>
<dbReference type="Pfam" id="PF01210">
    <property type="entry name" value="NAD_Gly3P_dh_N"/>
    <property type="match status" value="1"/>
</dbReference>
<evidence type="ECO:0000256" key="7">
    <source>
        <dbReference type="ARBA" id="ARBA00023098"/>
    </source>
</evidence>
<comment type="catalytic activity">
    <reaction evidence="14">
        <text>sn-glycerol 3-phosphate + NAD(+) = dihydroxyacetone phosphate + NADH + H(+)</text>
        <dbReference type="Rhea" id="RHEA:11092"/>
        <dbReference type="ChEBI" id="CHEBI:15378"/>
        <dbReference type="ChEBI" id="CHEBI:57540"/>
        <dbReference type="ChEBI" id="CHEBI:57597"/>
        <dbReference type="ChEBI" id="CHEBI:57642"/>
        <dbReference type="ChEBI" id="CHEBI:57945"/>
        <dbReference type="EC" id="1.1.1.94"/>
    </reaction>
</comment>
<keyword evidence="3 14" id="KW-0547">Nucleotide-binding</keyword>
<dbReference type="FunFam" id="1.10.1040.10:FF:000001">
    <property type="entry name" value="Glycerol-3-phosphate dehydrogenase [NAD(P)+]"/>
    <property type="match status" value="1"/>
</dbReference>
<evidence type="ECO:0000256" key="3">
    <source>
        <dbReference type="ARBA" id="ARBA00022741"/>
    </source>
</evidence>
<feature type="domain" description="Glycerol-3-phosphate dehydrogenase NAD-dependent C-terminal" evidence="20">
    <location>
        <begin position="178"/>
        <end position="318"/>
    </location>
</feature>
<dbReference type="EMBL" id="CP039704">
    <property type="protein sequence ID" value="QCI78947.1"/>
    <property type="molecule type" value="Genomic_DNA"/>
</dbReference>
<dbReference type="KEGG" id="hgn:E6W36_03080"/>
<comment type="similarity">
    <text evidence="1 14 18">Belongs to the NAD-dependent glycerol-3-phosphate dehydrogenase family.</text>
</comment>
<feature type="binding site" evidence="14">
    <location>
        <position position="254"/>
    </location>
    <ligand>
        <name>sn-glycerol 3-phosphate</name>
        <dbReference type="ChEBI" id="CHEBI:57597"/>
    </ligand>
</feature>
<evidence type="ECO:0000256" key="1">
    <source>
        <dbReference type="ARBA" id="ARBA00011009"/>
    </source>
</evidence>
<evidence type="ECO:0000256" key="2">
    <source>
        <dbReference type="ARBA" id="ARBA00022516"/>
    </source>
</evidence>
<keyword evidence="14" id="KW-0963">Cytoplasm</keyword>
<feature type="active site" description="Proton acceptor" evidence="14 15">
    <location>
        <position position="189"/>
    </location>
</feature>
<dbReference type="Pfam" id="PF07479">
    <property type="entry name" value="NAD_Gly3P_dh_C"/>
    <property type="match status" value="1"/>
</dbReference>
<feature type="binding site" evidence="14">
    <location>
        <position position="277"/>
    </location>
    <ligand>
        <name>NADPH</name>
        <dbReference type="ChEBI" id="CHEBI:57783"/>
    </ligand>
</feature>
<protein>
    <recommendedName>
        <fullName evidence="12 14">Glycerol-3-phosphate dehydrogenase [NAD(P)+]</fullName>
        <ecNumber evidence="11 14">1.1.1.94</ecNumber>
    </recommendedName>
    <alternativeName>
        <fullName evidence="14">NAD(P)(+)-dependent glycerol-3-phosphate dehydrogenase</fullName>
    </alternativeName>
    <alternativeName>
        <fullName evidence="13 14">NAD(P)H-dependent dihydroxyacetone-phosphate reductase</fullName>
    </alternativeName>
</protein>
<feature type="binding site" evidence="14">
    <location>
        <position position="33"/>
    </location>
    <ligand>
        <name>NADPH</name>
        <dbReference type="ChEBI" id="CHEBI:57783"/>
    </ligand>
</feature>
<organism evidence="21 22">
    <name type="scientific">Hankyongella ginsenosidimutans</name>
    <dbReference type="NCBI Taxonomy" id="1763828"/>
    <lineage>
        <taxon>Bacteria</taxon>
        <taxon>Pseudomonadati</taxon>
        <taxon>Pseudomonadota</taxon>
        <taxon>Alphaproteobacteria</taxon>
        <taxon>Sphingomonadales</taxon>
        <taxon>Sphingomonadaceae</taxon>
        <taxon>Hankyongella</taxon>
    </lineage>
</organism>
<feature type="binding site" evidence="14">
    <location>
        <position position="138"/>
    </location>
    <ligand>
        <name>NADPH</name>
        <dbReference type="ChEBI" id="CHEBI:57783"/>
    </ligand>
</feature>
<dbReference type="GO" id="GO:0005975">
    <property type="term" value="P:carbohydrate metabolic process"/>
    <property type="evidence" value="ECO:0007669"/>
    <property type="project" value="InterPro"/>
</dbReference>
<sequence length="330" mass="34055">MNETVGIVGAGAWGTALAQALASSGHRALLWARSVELAAAIQRERRNDMYLPGVDLHPALVATTDPAALDPCAALLLVTPAQAMRAVLGDLVRFLTTPRPLVLCAKGIEQASGRWLSEVAVDVAPGWPVAILTGPTFADEVARGLPTAVTLACADAGLGRALAGLLGSERFRPYWSDDPIGAQVGGAVKNVLAVACGIAQGRRLGENARAAVITRGYAEMRRFGLACGAQAETLAGLSGLGDLVLTCGSTRSRNTSLGIAIGEGESLADVLAGRRTVAEGAHTAPILLQRADALGIDMPITRAVNAILYDHAPVDAAIAALLARPFRPEE</sequence>
<name>A0A4D7C8I4_9SPHN</name>
<dbReference type="RefSeq" id="WP_222873735.1">
    <property type="nucleotide sequence ID" value="NZ_CP039704.1"/>
</dbReference>
<feature type="binding site" evidence="16">
    <location>
        <position position="106"/>
    </location>
    <ligand>
        <name>substrate</name>
    </ligand>
</feature>
<feature type="binding site" evidence="14">
    <location>
        <position position="189"/>
    </location>
    <ligand>
        <name>sn-glycerol 3-phosphate</name>
        <dbReference type="ChEBI" id="CHEBI:57597"/>
    </ligand>
</feature>
<comment type="catalytic activity">
    <reaction evidence="10">
        <text>sn-glycerol 3-phosphate + NADP(+) = dihydroxyacetone phosphate + NADPH + H(+)</text>
        <dbReference type="Rhea" id="RHEA:11096"/>
        <dbReference type="ChEBI" id="CHEBI:15378"/>
        <dbReference type="ChEBI" id="CHEBI:57597"/>
        <dbReference type="ChEBI" id="CHEBI:57642"/>
        <dbReference type="ChEBI" id="CHEBI:57783"/>
        <dbReference type="ChEBI" id="CHEBI:58349"/>
        <dbReference type="EC" id="1.1.1.94"/>
    </reaction>
    <physiologicalReaction direction="right-to-left" evidence="10">
        <dbReference type="Rhea" id="RHEA:11098"/>
    </physiologicalReaction>
</comment>
<reference evidence="22" key="1">
    <citation type="submission" date="2019-04" db="EMBL/GenBank/DDBJ databases">
        <title>Complete genome sequence of Sphingomonas sp. W1-2-3.</title>
        <authorList>
            <person name="Im W.T."/>
        </authorList>
    </citation>
    <scope>NUCLEOTIDE SEQUENCE [LARGE SCALE GENOMIC DNA]</scope>
    <source>
        <strain evidence="22">W1-2-3</strain>
    </source>
</reference>
<keyword evidence="8 14" id="KW-0594">Phospholipid biosynthesis</keyword>
<evidence type="ECO:0000256" key="8">
    <source>
        <dbReference type="ARBA" id="ARBA00023209"/>
    </source>
</evidence>
<dbReference type="InterPro" id="IPR008927">
    <property type="entry name" value="6-PGluconate_DH-like_C_sf"/>
</dbReference>
<dbReference type="InterPro" id="IPR006109">
    <property type="entry name" value="G3P_DH_NAD-dep_C"/>
</dbReference>
<feature type="binding site" evidence="17">
    <location>
        <position position="253"/>
    </location>
    <ligand>
        <name>NAD(+)</name>
        <dbReference type="ChEBI" id="CHEBI:57540"/>
    </ligand>
</feature>
<evidence type="ECO:0000256" key="16">
    <source>
        <dbReference type="PIRSR" id="PIRSR000114-2"/>
    </source>
</evidence>
<evidence type="ECO:0000256" key="15">
    <source>
        <dbReference type="PIRSR" id="PIRSR000114-1"/>
    </source>
</evidence>
<dbReference type="PRINTS" id="PR00077">
    <property type="entry name" value="GPDHDRGNASE"/>
</dbReference>
<dbReference type="PROSITE" id="PS00957">
    <property type="entry name" value="NAD_G3PDH"/>
    <property type="match status" value="1"/>
</dbReference>
<feature type="binding site" evidence="14">
    <location>
        <position position="279"/>
    </location>
    <ligand>
        <name>NADPH</name>
        <dbReference type="ChEBI" id="CHEBI:57783"/>
    </ligand>
</feature>
<dbReference type="SUPFAM" id="SSF51735">
    <property type="entry name" value="NAD(P)-binding Rossmann-fold domains"/>
    <property type="match status" value="1"/>
</dbReference>
<dbReference type="InterPro" id="IPR036291">
    <property type="entry name" value="NAD(P)-bd_dom_sf"/>
</dbReference>
<evidence type="ECO:0000256" key="13">
    <source>
        <dbReference type="ARBA" id="ARBA00080511"/>
    </source>
</evidence>
<dbReference type="InterPro" id="IPR006168">
    <property type="entry name" value="G3P_DH_NAD-dep"/>
</dbReference>
<feature type="binding site" evidence="14">
    <location>
        <position position="13"/>
    </location>
    <ligand>
        <name>NADPH</name>
        <dbReference type="ChEBI" id="CHEBI:57783"/>
    </ligand>
</feature>
<evidence type="ECO:0000256" key="9">
    <source>
        <dbReference type="ARBA" id="ARBA00023264"/>
    </source>
</evidence>
<keyword evidence="2 14" id="KW-0444">Lipid biosynthesis</keyword>
<keyword evidence="7 14" id="KW-0443">Lipid metabolism</keyword>
<evidence type="ECO:0000256" key="6">
    <source>
        <dbReference type="ARBA" id="ARBA00023027"/>
    </source>
</evidence>
<dbReference type="HAMAP" id="MF_00394">
    <property type="entry name" value="NAD_Glyc3P_dehydrog"/>
    <property type="match status" value="1"/>
</dbReference>
<dbReference type="GO" id="GO:0005829">
    <property type="term" value="C:cytosol"/>
    <property type="evidence" value="ECO:0007669"/>
    <property type="project" value="TreeGrafter"/>
</dbReference>
<dbReference type="GO" id="GO:0006650">
    <property type="term" value="P:glycerophospholipid metabolic process"/>
    <property type="evidence" value="ECO:0007669"/>
    <property type="project" value="UniProtKB-UniRule"/>
</dbReference>
<dbReference type="GO" id="GO:0046168">
    <property type="term" value="P:glycerol-3-phosphate catabolic process"/>
    <property type="evidence" value="ECO:0007669"/>
    <property type="project" value="InterPro"/>
</dbReference>
<evidence type="ECO:0000259" key="20">
    <source>
        <dbReference type="Pfam" id="PF07479"/>
    </source>
</evidence>
<evidence type="ECO:0000256" key="10">
    <source>
        <dbReference type="ARBA" id="ARBA00052716"/>
    </source>
</evidence>